<feature type="active site" description="Proton acceptor; specific for D-alanine" evidence="4">
    <location>
        <position position="38"/>
    </location>
</feature>
<dbReference type="Pfam" id="PF01168">
    <property type="entry name" value="Ala_racemase_N"/>
    <property type="match status" value="1"/>
</dbReference>
<dbReference type="CDD" id="cd00430">
    <property type="entry name" value="PLPDE_III_AR"/>
    <property type="match status" value="1"/>
</dbReference>
<dbReference type="OrthoDB" id="9813814at2"/>
<name>A0A1I0RJT5_9FIRM</name>
<keyword evidence="3 4" id="KW-0413">Isomerase</keyword>
<dbReference type="UniPathway" id="UPA00042">
    <property type="reaction ID" value="UER00497"/>
</dbReference>
<reference evidence="8 9" key="1">
    <citation type="submission" date="2016-10" db="EMBL/GenBank/DDBJ databases">
        <authorList>
            <person name="de Groot N.N."/>
        </authorList>
    </citation>
    <scope>NUCLEOTIDE SEQUENCE [LARGE SCALE GENOMIC DNA]</scope>
    <source>
        <strain evidence="8 9">DSM 9179</strain>
    </source>
</reference>
<dbReference type="GO" id="GO:0008784">
    <property type="term" value="F:alanine racemase activity"/>
    <property type="evidence" value="ECO:0007669"/>
    <property type="project" value="UniProtKB-UniRule"/>
</dbReference>
<keyword evidence="2 4" id="KW-0663">Pyridoxal phosphate</keyword>
<evidence type="ECO:0000256" key="5">
    <source>
        <dbReference type="PIRSR" id="PIRSR600821-50"/>
    </source>
</evidence>
<dbReference type="HAMAP" id="MF_01201">
    <property type="entry name" value="Ala_racemase"/>
    <property type="match status" value="1"/>
</dbReference>
<protein>
    <recommendedName>
        <fullName evidence="4">Alanine racemase</fullName>
        <ecNumber evidence="4">5.1.1.1</ecNumber>
    </recommendedName>
</protein>
<keyword evidence="9" id="KW-1185">Reference proteome</keyword>
<comment type="catalytic activity">
    <reaction evidence="4">
        <text>L-alanine = D-alanine</text>
        <dbReference type="Rhea" id="RHEA:20249"/>
        <dbReference type="ChEBI" id="CHEBI:57416"/>
        <dbReference type="ChEBI" id="CHEBI:57972"/>
        <dbReference type="EC" id="5.1.1.1"/>
    </reaction>
</comment>
<comment type="pathway">
    <text evidence="4">Amino-acid biosynthesis; D-alanine biosynthesis; D-alanine from L-alanine: step 1/1.</text>
</comment>
<dbReference type="STRING" id="99656.SAMN05421659_1177"/>
<gene>
    <name evidence="8" type="ORF">SAMN05421659_1177</name>
</gene>
<dbReference type="SUPFAM" id="SSF50621">
    <property type="entry name" value="Alanine racemase C-terminal domain-like"/>
    <property type="match status" value="1"/>
</dbReference>
<dbReference type="InterPro" id="IPR011079">
    <property type="entry name" value="Ala_racemase_C"/>
</dbReference>
<comment type="similarity">
    <text evidence="4">Belongs to the alanine racemase family.</text>
</comment>
<dbReference type="GO" id="GO:0009252">
    <property type="term" value="P:peptidoglycan biosynthetic process"/>
    <property type="evidence" value="ECO:0007669"/>
    <property type="project" value="TreeGrafter"/>
</dbReference>
<dbReference type="GO" id="GO:0030632">
    <property type="term" value="P:D-alanine biosynthetic process"/>
    <property type="evidence" value="ECO:0007669"/>
    <property type="project" value="UniProtKB-UniRule"/>
</dbReference>
<dbReference type="AlphaFoldDB" id="A0A1I0RJT5"/>
<dbReference type="PRINTS" id="PR00992">
    <property type="entry name" value="ALARACEMASE"/>
</dbReference>
<organism evidence="8 9">
    <name type="scientific">[Clostridium] fimetarium</name>
    <dbReference type="NCBI Taxonomy" id="99656"/>
    <lineage>
        <taxon>Bacteria</taxon>
        <taxon>Bacillati</taxon>
        <taxon>Bacillota</taxon>
        <taxon>Clostridia</taxon>
        <taxon>Lachnospirales</taxon>
        <taxon>Lachnospiraceae</taxon>
    </lineage>
</organism>
<comment type="function">
    <text evidence="4">Catalyzes the interconversion of L-alanine and D-alanine. May also act on other amino acids.</text>
</comment>
<feature type="binding site" evidence="4 6">
    <location>
        <position position="314"/>
    </location>
    <ligand>
        <name>substrate</name>
    </ligand>
</feature>
<dbReference type="InterPro" id="IPR009006">
    <property type="entry name" value="Ala_racemase/Decarboxylase_C"/>
</dbReference>
<dbReference type="EC" id="5.1.1.1" evidence="4"/>
<dbReference type="EMBL" id="FOJI01000017">
    <property type="protein sequence ID" value="SEW41189.1"/>
    <property type="molecule type" value="Genomic_DNA"/>
</dbReference>
<dbReference type="InterPro" id="IPR020622">
    <property type="entry name" value="Ala_racemase_pyridoxalP-BS"/>
</dbReference>
<feature type="modified residue" description="N6-(pyridoxal phosphate)lysine" evidence="4 5">
    <location>
        <position position="38"/>
    </location>
</feature>
<dbReference type="Gene3D" id="2.40.37.10">
    <property type="entry name" value="Lyase, Ornithine Decarboxylase, Chain A, domain 1"/>
    <property type="match status" value="1"/>
</dbReference>
<dbReference type="GO" id="GO:0030170">
    <property type="term" value="F:pyridoxal phosphate binding"/>
    <property type="evidence" value="ECO:0007669"/>
    <property type="project" value="UniProtKB-UniRule"/>
</dbReference>
<dbReference type="Gene3D" id="3.20.20.10">
    <property type="entry name" value="Alanine racemase"/>
    <property type="match status" value="1"/>
</dbReference>
<evidence type="ECO:0000256" key="1">
    <source>
        <dbReference type="ARBA" id="ARBA00001933"/>
    </source>
</evidence>
<evidence type="ECO:0000259" key="7">
    <source>
        <dbReference type="SMART" id="SM01005"/>
    </source>
</evidence>
<evidence type="ECO:0000256" key="6">
    <source>
        <dbReference type="PIRSR" id="PIRSR600821-52"/>
    </source>
</evidence>
<dbReference type="GO" id="GO:0005829">
    <property type="term" value="C:cytosol"/>
    <property type="evidence" value="ECO:0007669"/>
    <property type="project" value="TreeGrafter"/>
</dbReference>
<evidence type="ECO:0000256" key="2">
    <source>
        <dbReference type="ARBA" id="ARBA00022898"/>
    </source>
</evidence>
<dbReference type="PROSITE" id="PS00395">
    <property type="entry name" value="ALANINE_RACEMASE"/>
    <property type="match status" value="1"/>
</dbReference>
<dbReference type="SMART" id="SM01005">
    <property type="entry name" value="Ala_racemase_C"/>
    <property type="match status" value="1"/>
</dbReference>
<evidence type="ECO:0000256" key="4">
    <source>
        <dbReference type="HAMAP-Rule" id="MF_01201"/>
    </source>
</evidence>
<dbReference type="InterPro" id="IPR001608">
    <property type="entry name" value="Ala_racemase_N"/>
</dbReference>
<dbReference type="NCBIfam" id="TIGR00492">
    <property type="entry name" value="alr"/>
    <property type="match status" value="1"/>
</dbReference>
<sequence length="394" mass="43731">MGKYYRVYADINLDAIEKNVEALLSTTKPGTRAIAVVKADGYGHGDVAVSKTVYNKVFGYAVATIDEAINLRENGIDKPILILGFVNPDDYPKLIEHDVDATIFDVETATMLSDAAVKTGKKSLCHIKVDTGMRRIGLEPDQTGIEILRKIKSLPMLDARGIFTHFAAADELDKTSAHIQLQKFNTFVDCLEKEGITFEMKHCSNSAGIIDMPEANMDLVRLGISMYGMYPSDFVNKNNVDLLPALELKSHVTMVKVVEENQKVSYGGTFVTTRPTTLATVSIGYGDGYPRALSSKGYALINGQKAPIVGRVCMDQMMLDVTNIGEVHRNDTVTLIGRDGDNYISVEEIADLAGTFNYEFVCDLGKRIPRNYYYNGKFIGSRDYFHEQWTLKLE</sequence>
<feature type="active site" description="Proton acceptor; specific for L-alanine" evidence="4">
    <location>
        <position position="266"/>
    </location>
</feature>
<dbReference type="InterPro" id="IPR000821">
    <property type="entry name" value="Ala_racemase"/>
</dbReference>
<evidence type="ECO:0000313" key="9">
    <source>
        <dbReference type="Proteomes" id="UP000199701"/>
    </source>
</evidence>
<proteinExistence type="inferred from homology"/>
<dbReference type="Pfam" id="PF00842">
    <property type="entry name" value="Ala_racemase_C"/>
    <property type="match status" value="1"/>
</dbReference>
<dbReference type="RefSeq" id="WP_092456591.1">
    <property type="nucleotide sequence ID" value="NZ_FOJI01000017.1"/>
</dbReference>
<dbReference type="InterPro" id="IPR029066">
    <property type="entry name" value="PLP-binding_barrel"/>
</dbReference>
<evidence type="ECO:0000256" key="3">
    <source>
        <dbReference type="ARBA" id="ARBA00023235"/>
    </source>
</evidence>
<evidence type="ECO:0000313" key="8">
    <source>
        <dbReference type="EMBL" id="SEW41189.1"/>
    </source>
</evidence>
<dbReference type="FunFam" id="3.20.20.10:FF:000002">
    <property type="entry name" value="Alanine racemase"/>
    <property type="match status" value="1"/>
</dbReference>
<dbReference type="PANTHER" id="PTHR30511">
    <property type="entry name" value="ALANINE RACEMASE"/>
    <property type="match status" value="1"/>
</dbReference>
<accession>A0A1I0RJT5</accession>
<feature type="binding site" evidence="4 6">
    <location>
        <position position="135"/>
    </location>
    <ligand>
        <name>substrate</name>
    </ligand>
</feature>
<comment type="cofactor">
    <cofactor evidence="1 4 5">
        <name>pyridoxal 5'-phosphate</name>
        <dbReference type="ChEBI" id="CHEBI:597326"/>
    </cofactor>
</comment>
<dbReference type="Proteomes" id="UP000199701">
    <property type="component" value="Unassembled WGS sequence"/>
</dbReference>
<dbReference type="PANTHER" id="PTHR30511:SF0">
    <property type="entry name" value="ALANINE RACEMASE, CATABOLIC-RELATED"/>
    <property type="match status" value="1"/>
</dbReference>
<dbReference type="SUPFAM" id="SSF51419">
    <property type="entry name" value="PLP-binding barrel"/>
    <property type="match status" value="1"/>
</dbReference>
<feature type="domain" description="Alanine racemase C-terminal" evidence="7">
    <location>
        <begin position="245"/>
        <end position="373"/>
    </location>
</feature>